<dbReference type="InterPro" id="IPR029044">
    <property type="entry name" value="Nucleotide-diphossugar_trans"/>
</dbReference>
<evidence type="ECO:0000313" key="4">
    <source>
        <dbReference type="Proteomes" id="UP001156831"/>
    </source>
</evidence>
<comment type="caution">
    <text evidence="3">The sequence shown here is derived from an EMBL/GenBank/DDBJ whole genome shotgun (WGS) entry which is preliminary data.</text>
</comment>
<keyword evidence="3" id="KW-0328">Glycosyltransferase</keyword>
<dbReference type="Gene3D" id="3.90.550.10">
    <property type="entry name" value="Spore Coat Polysaccharide Biosynthesis Protein SpsA, Chain A"/>
    <property type="match status" value="1"/>
</dbReference>
<dbReference type="InterPro" id="IPR001173">
    <property type="entry name" value="Glyco_trans_2-like"/>
</dbReference>
<evidence type="ECO:0000256" key="1">
    <source>
        <dbReference type="SAM" id="Phobius"/>
    </source>
</evidence>
<evidence type="ECO:0000313" key="3">
    <source>
        <dbReference type="EMBL" id="MDH5830103.1"/>
    </source>
</evidence>
<dbReference type="Pfam" id="PF00535">
    <property type="entry name" value="Glycos_transf_2"/>
    <property type="match status" value="1"/>
</dbReference>
<accession>A0ABT6JHF5</accession>
<sequence>MDTECKDAKGHQRRVAVLVPCFNEAMTVRKVVADFRRALPDADVYVFDNGSSDETAALALSEGAKVRNVRAKGKGHVVRRMFADIEADVYVMVDGDDTYSATMAPSLVQAVLNGADMAVGTRVATASQAYRAGHETGNVLLTGFLGWIFGSTCKDILSGYRAFSCRFVKSFPARSEGFEIETELTVHALELQMPTSDIATLYKERPIGSTSKLRTWSDGLRILRTMLRLFSTERPISFYGAISVVTLIMAVAMGLPLIFTFLETGMVPRIPTALLVTALIVISVLSLLIGLVVDAVTRARKEAKMLAYLRFPGPPLS</sequence>
<organism evidence="3 4">
    <name type="scientific">Luteimonas rhizosphaericola</name>
    <dbReference type="NCBI Taxonomy" id="3042024"/>
    <lineage>
        <taxon>Bacteria</taxon>
        <taxon>Pseudomonadati</taxon>
        <taxon>Pseudomonadota</taxon>
        <taxon>Gammaproteobacteria</taxon>
        <taxon>Lysobacterales</taxon>
        <taxon>Lysobacteraceae</taxon>
        <taxon>Luteimonas</taxon>
    </lineage>
</organism>
<dbReference type="PANTHER" id="PTHR48090">
    <property type="entry name" value="UNDECAPRENYL-PHOSPHATE 4-DEOXY-4-FORMAMIDO-L-ARABINOSE TRANSFERASE-RELATED"/>
    <property type="match status" value="1"/>
</dbReference>
<keyword evidence="1" id="KW-0472">Membrane</keyword>
<dbReference type="InterPro" id="IPR050256">
    <property type="entry name" value="Glycosyltransferase_2"/>
</dbReference>
<feature type="domain" description="Glycosyltransferase 2-like" evidence="2">
    <location>
        <begin position="17"/>
        <end position="135"/>
    </location>
</feature>
<gene>
    <name evidence="3" type="ORF">QFW80_06170</name>
</gene>
<feature type="transmembrane region" description="Helical" evidence="1">
    <location>
        <begin position="236"/>
        <end position="262"/>
    </location>
</feature>
<keyword evidence="1" id="KW-1133">Transmembrane helix</keyword>
<dbReference type="PANTHER" id="PTHR48090:SF7">
    <property type="entry name" value="RFBJ PROTEIN"/>
    <property type="match status" value="1"/>
</dbReference>
<protein>
    <submittedName>
        <fullName evidence="3">Glycosyltransferase</fullName>
        <ecNumber evidence="3">2.4.-.-</ecNumber>
    </submittedName>
</protein>
<keyword evidence="3" id="KW-0808">Transferase</keyword>
<name>A0ABT6JHF5_9GAMM</name>
<dbReference type="GO" id="GO:0016757">
    <property type="term" value="F:glycosyltransferase activity"/>
    <property type="evidence" value="ECO:0007669"/>
    <property type="project" value="UniProtKB-KW"/>
</dbReference>
<dbReference type="Proteomes" id="UP001156831">
    <property type="component" value="Unassembled WGS sequence"/>
</dbReference>
<keyword evidence="4" id="KW-1185">Reference proteome</keyword>
<reference evidence="3 4" key="1">
    <citation type="submission" date="2023-04" db="EMBL/GenBank/DDBJ databases">
        <title>Luteimonas sp. M1R5S18.</title>
        <authorList>
            <person name="Sun J.-Q."/>
        </authorList>
    </citation>
    <scope>NUCLEOTIDE SEQUENCE [LARGE SCALE GENOMIC DNA]</scope>
    <source>
        <strain evidence="3 4">M1R5S18</strain>
    </source>
</reference>
<keyword evidence="1" id="KW-0812">Transmembrane</keyword>
<dbReference type="RefSeq" id="WP_280600568.1">
    <property type="nucleotide sequence ID" value="NZ_JARXRN010000020.1"/>
</dbReference>
<dbReference type="CDD" id="cd04179">
    <property type="entry name" value="DPM_DPG-synthase_like"/>
    <property type="match status" value="1"/>
</dbReference>
<proteinExistence type="predicted"/>
<dbReference type="EC" id="2.4.-.-" evidence="3"/>
<dbReference type="EMBL" id="JARXRN010000020">
    <property type="protein sequence ID" value="MDH5830103.1"/>
    <property type="molecule type" value="Genomic_DNA"/>
</dbReference>
<evidence type="ECO:0000259" key="2">
    <source>
        <dbReference type="Pfam" id="PF00535"/>
    </source>
</evidence>
<dbReference type="SUPFAM" id="SSF53448">
    <property type="entry name" value="Nucleotide-diphospho-sugar transferases"/>
    <property type="match status" value="1"/>
</dbReference>
<feature type="transmembrane region" description="Helical" evidence="1">
    <location>
        <begin position="274"/>
        <end position="296"/>
    </location>
</feature>